<organism evidence="6 7">
    <name type="scientific">Aurantiacibacter luteus</name>
    <dbReference type="NCBI Taxonomy" id="1581420"/>
    <lineage>
        <taxon>Bacteria</taxon>
        <taxon>Pseudomonadati</taxon>
        <taxon>Pseudomonadota</taxon>
        <taxon>Alphaproteobacteria</taxon>
        <taxon>Sphingomonadales</taxon>
        <taxon>Erythrobacteraceae</taxon>
        <taxon>Aurantiacibacter</taxon>
    </lineage>
</organism>
<feature type="transmembrane region" description="Helical" evidence="4">
    <location>
        <begin position="382"/>
        <end position="403"/>
    </location>
</feature>
<dbReference type="InterPro" id="IPR011701">
    <property type="entry name" value="MFS"/>
</dbReference>
<feature type="transmembrane region" description="Helical" evidence="4">
    <location>
        <begin position="57"/>
        <end position="79"/>
    </location>
</feature>
<sequence length="407" mass="42403">MADDSAGFAENRWGPQRQSTRFLLLYALAVAGGAIAYVPLLTILLPVHVEGLAGTASVGWLATLAFTGAIASSLSNIAFGWLSDRSGTRRPWIWAGLVLSSTLLLAMSAPRDLATLVALVMAWQVALNMMLGPLGAWAGDAVPDRQKGTLGGLLAFAPALGALSGTLVTIPGLALPEERLALVAGMVMACVLPVLLLGRPAPFPELMEPAPRPASGSARQMLVARMWLARLLVQVAEAALFAYLYLWLRSIAPGTTDAATARIFGVVLLVSVPVALMVGRWADRRDRPIQPLGVAAAVAALALGVMAAAPGLEVALAGYALFGLGASVFLALHTAQTLRVLPRPKSRGRDLGLFNLTNTVPSLIMPGLTLAMVPVFGFSGLFALLAVLASVACLLLLTAKAALQRDN</sequence>
<feature type="transmembrane region" description="Helical" evidence="4">
    <location>
        <begin position="22"/>
        <end position="45"/>
    </location>
</feature>
<feature type="transmembrane region" description="Helical" evidence="4">
    <location>
        <begin position="116"/>
        <end position="138"/>
    </location>
</feature>
<evidence type="ECO:0000256" key="4">
    <source>
        <dbReference type="SAM" id="Phobius"/>
    </source>
</evidence>
<evidence type="ECO:0000313" key="7">
    <source>
        <dbReference type="Proteomes" id="UP000053464"/>
    </source>
</evidence>
<dbReference type="STRING" id="1581420.AAW00_10910"/>
<dbReference type="InterPro" id="IPR036259">
    <property type="entry name" value="MFS_trans_sf"/>
</dbReference>
<dbReference type="Gene3D" id="1.20.1250.20">
    <property type="entry name" value="MFS general substrate transporter like domains"/>
    <property type="match status" value="2"/>
</dbReference>
<dbReference type="PANTHER" id="PTHR23528">
    <property type="match status" value="1"/>
</dbReference>
<protein>
    <submittedName>
        <fullName evidence="6">Membrane protein</fullName>
    </submittedName>
</protein>
<evidence type="ECO:0000256" key="3">
    <source>
        <dbReference type="ARBA" id="ARBA00023136"/>
    </source>
</evidence>
<dbReference type="AlphaFoldDB" id="A0A0G9MVA0"/>
<dbReference type="RefSeq" id="WP_047004319.1">
    <property type="nucleotide sequence ID" value="NZ_LBHB01000002.1"/>
</dbReference>
<feature type="transmembrane region" description="Helical" evidence="4">
    <location>
        <begin position="259"/>
        <end position="279"/>
    </location>
</feature>
<gene>
    <name evidence="6" type="ORF">AAW00_10910</name>
</gene>
<dbReference type="PANTHER" id="PTHR23528:SF1">
    <property type="entry name" value="MAJOR FACILITATOR SUPERFAMILY (MFS) PROFILE DOMAIN-CONTAINING PROTEIN"/>
    <property type="match status" value="1"/>
</dbReference>
<dbReference type="EMBL" id="LBHB01000002">
    <property type="protein sequence ID" value="KLE34672.1"/>
    <property type="molecule type" value="Genomic_DNA"/>
</dbReference>
<accession>A0A0G9MVA0</accession>
<keyword evidence="1 4" id="KW-0812">Transmembrane</keyword>
<feature type="transmembrane region" description="Helical" evidence="4">
    <location>
        <begin position="291"/>
        <end position="309"/>
    </location>
</feature>
<feature type="transmembrane region" description="Helical" evidence="4">
    <location>
        <begin position="180"/>
        <end position="198"/>
    </location>
</feature>
<evidence type="ECO:0000313" key="6">
    <source>
        <dbReference type="EMBL" id="KLE34672.1"/>
    </source>
</evidence>
<dbReference type="Pfam" id="PF07690">
    <property type="entry name" value="MFS_1"/>
    <property type="match status" value="1"/>
</dbReference>
<feature type="transmembrane region" description="Helical" evidence="4">
    <location>
        <begin position="353"/>
        <end position="376"/>
    </location>
</feature>
<proteinExistence type="predicted"/>
<feature type="transmembrane region" description="Helical" evidence="4">
    <location>
        <begin position="150"/>
        <end position="174"/>
    </location>
</feature>
<feature type="transmembrane region" description="Helical" evidence="4">
    <location>
        <begin position="315"/>
        <end position="332"/>
    </location>
</feature>
<dbReference type="Proteomes" id="UP000053464">
    <property type="component" value="Unassembled WGS sequence"/>
</dbReference>
<feature type="transmembrane region" description="Helical" evidence="4">
    <location>
        <begin position="91"/>
        <end position="110"/>
    </location>
</feature>
<name>A0A0G9MVA0_9SPHN</name>
<comment type="caution">
    <text evidence="6">The sequence shown here is derived from an EMBL/GenBank/DDBJ whole genome shotgun (WGS) entry which is preliminary data.</text>
</comment>
<feature type="transmembrane region" description="Helical" evidence="4">
    <location>
        <begin position="227"/>
        <end position="247"/>
    </location>
</feature>
<dbReference type="SUPFAM" id="SSF103473">
    <property type="entry name" value="MFS general substrate transporter"/>
    <property type="match status" value="1"/>
</dbReference>
<dbReference type="PATRIC" id="fig|1581420.6.peg.2233"/>
<dbReference type="InterPro" id="IPR020846">
    <property type="entry name" value="MFS_dom"/>
</dbReference>
<keyword evidence="7" id="KW-1185">Reference proteome</keyword>
<evidence type="ECO:0000259" key="5">
    <source>
        <dbReference type="PROSITE" id="PS50850"/>
    </source>
</evidence>
<keyword evidence="2 4" id="KW-1133">Transmembrane helix</keyword>
<dbReference type="OrthoDB" id="7428510at2"/>
<evidence type="ECO:0000256" key="1">
    <source>
        <dbReference type="ARBA" id="ARBA00022692"/>
    </source>
</evidence>
<feature type="domain" description="Major facilitator superfamily (MFS) profile" evidence="5">
    <location>
        <begin position="222"/>
        <end position="407"/>
    </location>
</feature>
<evidence type="ECO:0000256" key="2">
    <source>
        <dbReference type="ARBA" id="ARBA00022989"/>
    </source>
</evidence>
<dbReference type="PROSITE" id="PS50850">
    <property type="entry name" value="MFS"/>
    <property type="match status" value="1"/>
</dbReference>
<dbReference type="GO" id="GO:0022857">
    <property type="term" value="F:transmembrane transporter activity"/>
    <property type="evidence" value="ECO:0007669"/>
    <property type="project" value="InterPro"/>
</dbReference>
<keyword evidence="3 4" id="KW-0472">Membrane</keyword>
<reference evidence="6 7" key="1">
    <citation type="submission" date="2015-04" db="EMBL/GenBank/DDBJ databases">
        <title>The draft genome sequence of Erythrobacter luteus KA37.</title>
        <authorList>
            <person name="Zhuang L."/>
            <person name="Liu Y."/>
            <person name="Shao Z."/>
        </authorList>
    </citation>
    <scope>NUCLEOTIDE SEQUENCE [LARGE SCALE GENOMIC DNA]</scope>
    <source>
        <strain evidence="6 7">KA37</strain>
    </source>
</reference>